<dbReference type="OrthoDB" id="853563at2"/>
<feature type="transmembrane region" description="Helical" evidence="1">
    <location>
        <begin position="83"/>
        <end position="101"/>
    </location>
</feature>
<keyword evidence="1" id="KW-0472">Membrane</keyword>
<dbReference type="Proteomes" id="UP000187181">
    <property type="component" value="Unassembled WGS sequence"/>
</dbReference>
<dbReference type="AlphaFoldDB" id="A0A1R3XI40"/>
<feature type="transmembrane region" description="Helical" evidence="1">
    <location>
        <begin position="21"/>
        <end position="41"/>
    </location>
</feature>
<evidence type="ECO:0000256" key="1">
    <source>
        <dbReference type="SAM" id="Phobius"/>
    </source>
</evidence>
<organism evidence="2 3">
    <name type="scientific">Pontibacter indicus</name>
    <dbReference type="NCBI Taxonomy" id="1317125"/>
    <lineage>
        <taxon>Bacteria</taxon>
        <taxon>Pseudomonadati</taxon>
        <taxon>Bacteroidota</taxon>
        <taxon>Cytophagia</taxon>
        <taxon>Cytophagales</taxon>
        <taxon>Hymenobacteraceae</taxon>
        <taxon>Pontibacter</taxon>
    </lineage>
</organism>
<name>A0A1R3XI40_9BACT</name>
<evidence type="ECO:0000313" key="3">
    <source>
        <dbReference type="Proteomes" id="UP000187181"/>
    </source>
</evidence>
<dbReference type="STRING" id="1317125.SAMN05444128_2509"/>
<sequence>MPSFKGTRLLRLLGLGSTRRSILMLVVSWTLNVAWLGFNYFWQLVPYSVLVAIPVLLLLYSVMALLAYVYWGVKGVREQDEPYASVMVGVIVAITLLYLNYTLLDALISLSQ</sequence>
<dbReference type="EMBL" id="FTPP01000002">
    <property type="protein sequence ID" value="SIT91185.1"/>
    <property type="molecule type" value="Genomic_DNA"/>
</dbReference>
<keyword evidence="1" id="KW-0812">Transmembrane</keyword>
<feature type="transmembrane region" description="Helical" evidence="1">
    <location>
        <begin position="47"/>
        <end position="71"/>
    </location>
</feature>
<evidence type="ECO:0000313" key="2">
    <source>
        <dbReference type="EMBL" id="SIT91185.1"/>
    </source>
</evidence>
<gene>
    <name evidence="2" type="ORF">SAMN05444128_2509</name>
</gene>
<reference evidence="3" key="1">
    <citation type="submission" date="2017-01" db="EMBL/GenBank/DDBJ databases">
        <authorList>
            <person name="Varghese N."/>
            <person name="Submissions S."/>
        </authorList>
    </citation>
    <scope>NUCLEOTIDE SEQUENCE [LARGE SCALE GENOMIC DNA]</scope>
    <source>
        <strain evidence="3">LP100</strain>
    </source>
</reference>
<protein>
    <submittedName>
        <fullName evidence="2">Uncharacterized protein</fullName>
    </submittedName>
</protein>
<keyword evidence="1" id="KW-1133">Transmembrane helix</keyword>
<accession>A0A1R3XI40</accession>
<proteinExistence type="predicted"/>
<keyword evidence="3" id="KW-1185">Reference proteome</keyword>
<dbReference type="RefSeq" id="WP_076669306.1">
    <property type="nucleotide sequence ID" value="NZ_FTPP01000002.1"/>
</dbReference>